<proteinExistence type="predicted"/>
<dbReference type="EMBL" id="GGEC01059075">
    <property type="protein sequence ID" value="MBX39559.1"/>
    <property type="molecule type" value="Transcribed_RNA"/>
</dbReference>
<protein>
    <submittedName>
        <fullName evidence="2">Uncharacterized protein</fullName>
    </submittedName>
</protein>
<evidence type="ECO:0000313" key="2">
    <source>
        <dbReference type="EMBL" id="MBX39559.1"/>
    </source>
</evidence>
<accession>A0A2P2NAR1</accession>
<dbReference type="AlphaFoldDB" id="A0A2P2NAR1"/>
<organism evidence="2">
    <name type="scientific">Rhizophora mucronata</name>
    <name type="common">Asiatic mangrove</name>
    <dbReference type="NCBI Taxonomy" id="61149"/>
    <lineage>
        <taxon>Eukaryota</taxon>
        <taxon>Viridiplantae</taxon>
        <taxon>Streptophyta</taxon>
        <taxon>Embryophyta</taxon>
        <taxon>Tracheophyta</taxon>
        <taxon>Spermatophyta</taxon>
        <taxon>Magnoliopsida</taxon>
        <taxon>eudicotyledons</taxon>
        <taxon>Gunneridae</taxon>
        <taxon>Pentapetalae</taxon>
        <taxon>rosids</taxon>
        <taxon>fabids</taxon>
        <taxon>Malpighiales</taxon>
        <taxon>Rhizophoraceae</taxon>
        <taxon>Rhizophora</taxon>
    </lineage>
</organism>
<reference evidence="2" key="1">
    <citation type="submission" date="2018-02" db="EMBL/GenBank/DDBJ databases">
        <title>Rhizophora mucronata_Transcriptome.</title>
        <authorList>
            <person name="Meera S.P."/>
            <person name="Sreeshan A."/>
            <person name="Augustine A."/>
        </authorList>
    </citation>
    <scope>NUCLEOTIDE SEQUENCE</scope>
    <source>
        <tissue evidence="2">Leaf</tissue>
    </source>
</reference>
<name>A0A2P2NAR1_RHIMU</name>
<evidence type="ECO:0000256" key="1">
    <source>
        <dbReference type="SAM" id="MobiDB-lite"/>
    </source>
</evidence>
<feature type="region of interest" description="Disordered" evidence="1">
    <location>
        <begin position="1"/>
        <end position="23"/>
    </location>
</feature>
<sequence length="39" mass="4325">MQEIRRGSSTYSQFSLPPINLPDPDLIQSLQATSPIPIL</sequence>